<sequence>MGSKSVACVSFLLSLNLLFFSMVSSIAPAPLTPSPPPRECPEVGICIDVLNGLGGRLFGSKKRLLPLLGGLIEADAILCICDVLKSRILGIPILVQLVLQQILTMCGNNQTYICN</sequence>
<evidence type="ECO:0000259" key="3">
    <source>
        <dbReference type="Pfam" id="PF14547"/>
    </source>
</evidence>
<keyword evidence="5" id="KW-1185">Reference proteome</keyword>
<feature type="signal peptide" evidence="2">
    <location>
        <begin position="1"/>
        <end position="25"/>
    </location>
</feature>
<keyword evidence="2" id="KW-0732">Signal</keyword>
<gene>
    <name evidence="4" type="ORF">AYBTSS11_LOCUS19397</name>
</gene>
<evidence type="ECO:0000256" key="2">
    <source>
        <dbReference type="SAM" id="SignalP"/>
    </source>
</evidence>
<dbReference type="InterPro" id="IPR036312">
    <property type="entry name" value="Bifun_inhib/LTP/seed_sf"/>
</dbReference>
<organism evidence="4 5">
    <name type="scientific">Sphenostylis stenocarpa</name>
    <dbReference type="NCBI Taxonomy" id="92480"/>
    <lineage>
        <taxon>Eukaryota</taxon>
        <taxon>Viridiplantae</taxon>
        <taxon>Streptophyta</taxon>
        <taxon>Embryophyta</taxon>
        <taxon>Tracheophyta</taxon>
        <taxon>Spermatophyta</taxon>
        <taxon>Magnoliopsida</taxon>
        <taxon>eudicotyledons</taxon>
        <taxon>Gunneridae</taxon>
        <taxon>Pentapetalae</taxon>
        <taxon>rosids</taxon>
        <taxon>fabids</taxon>
        <taxon>Fabales</taxon>
        <taxon>Fabaceae</taxon>
        <taxon>Papilionoideae</taxon>
        <taxon>50 kb inversion clade</taxon>
        <taxon>NPAAA clade</taxon>
        <taxon>indigoferoid/millettioid clade</taxon>
        <taxon>Phaseoleae</taxon>
        <taxon>Sphenostylis</taxon>
    </lineage>
</organism>
<protein>
    <recommendedName>
        <fullName evidence="3">Hydrophobic seed protein domain-containing protein</fullName>
    </recommendedName>
</protein>
<dbReference type="SUPFAM" id="SSF47699">
    <property type="entry name" value="Bifunctional inhibitor/lipid-transfer protein/seed storage 2S albumin"/>
    <property type="match status" value="1"/>
</dbReference>
<dbReference type="AlphaFoldDB" id="A0AA86VK72"/>
<comment type="similarity">
    <text evidence="1">Belongs to the plant LTP family. PEARLI1 subfamily.</text>
</comment>
<evidence type="ECO:0000313" key="5">
    <source>
        <dbReference type="Proteomes" id="UP001189624"/>
    </source>
</evidence>
<dbReference type="PANTHER" id="PTHR31731">
    <property type="match status" value="1"/>
</dbReference>
<proteinExistence type="inferred from homology"/>
<reference evidence="4" key="1">
    <citation type="submission" date="2023-10" db="EMBL/GenBank/DDBJ databases">
        <authorList>
            <person name="Domelevo Entfellner J.-B."/>
        </authorList>
    </citation>
    <scope>NUCLEOTIDE SEQUENCE</scope>
</reference>
<dbReference type="InterPro" id="IPR051636">
    <property type="entry name" value="Plant_LTP/defense-related"/>
</dbReference>
<dbReference type="EMBL" id="OY731403">
    <property type="protein sequence ID" value="CAJ1962722.1"/>
    <property type="molecule type" value="Genomic_DNA"/>
</dbReference>
<accession>A0AA86VK72</accession>
<feature type="chain" id="PRO_5041722270" description="Hydrophobic seed protein domain-containing protein" evidence="2">
    <location>
        <begin position="26"/>
        <end position="115"/>
    </location>
</feature>
<name>A0AA86VK72_9FABA</name>
<evidence type="ECO:0000256" key="1">
    <source>
        <dbReference type="ARBA" id="ARBA00008965"/>
    </source>
</evidence>
<dbReference type="Proteomes" id="UP001189624">
    <property type="component" value="Chromosome 6"/>
</dbReference>
<dbReference type="InterPro" id="IPR027923">
    <property type="entry name" value="Hydrophob_seed_dom"/>
</dbReference>
<dbReference type="Gene3D" id="1.10.110.10">
    <property type="entry name" value="Plant lipid-transfer and hydrophobic proteins"/>
    <property type="match status" value="1"/>
</dbReference>
<dbReference type="Gramene" id="rna-AYBTSS11_LOCUS19397">
    <property type="protein sequence ID" value="CAJ1962722.1"/>
    <property type="gene ID" value="gene-AYBTSS11_LOCUS19397"/>
</dbReference>
<evidence type="ECO:0000313" key="4">
    <source>
        <dbReference type="EMBL" id="CAJ1962722.1"/>
    </source>
</evidence>
<feature type="domain" description="Hydrophobic seed protein" evidence="3">
    <location>
        <begin position="38"/>
        <end position="109"/>
    </location>
</feature>
<dbReference type="Pfam" id="PF14547">
    <property type="entry name" value="Hydrophob_seed"/>
    <property type="match status" value="1"/>
</dbReference>